<dbReference type="AlphaFoldDB" id="A0AAW5BLF7"/>
<evidence type="ECO:0000313" key="9">
    <source>
        <dbReference type="Proteomes" id="UP000669239"/>
    </source>
</evidence>
<dbReference type="Proteomes" id="UP000669239">
    <property type="component" value="Unassembled WGS sequence"/>
</dbReference>
<evidence type="ECO:0000256" key="3">
    <source>
        <dbReference type="ARBA" id="ARBA00022692"/>
    </source>
</evidence>
<dbReference type="PANTHER" id="PTHR43370:SF1">
    <property type="entry name" value="GUANOSINE ABC TRANSPORTER PERMEASE PROTEIN NUPQ"/>
    <property type="match status" value="1"/>
</dbReference>
<dbReference type="PANTHER" id="PTHR43370">
    <property type="entry name" value="SUGAR ABC TRANSPORTER INTEGRAL MEMBRANE PROTEIN-RELATED"/>
    <property type="match status" value="1"/>
</dbReference>
<proteinExistence type="predicted"/>
<evidence type="ECO:0000256" key="1">
    <source>
        <dbReference type="ARBA" id="ARBA00004651"/>
    </source>
</evidence>
<comment type="subcellular location">
    <subcellularLocation>
        <location evidence="1">Cell membrane</location>
        <topology evidence="1">Multi-pass membrane protein</topology>
    </subcellularLocation>
</comment>
<comment type="caution">
    <text evidence="7">The sequence shown here is derived from an EMBL/GenBank/DDBJ whole genome shotgun (WGS) entry which is preliminary data.</text>
</comment>
<feature type="transmembrane region" description="Helical" evidence="6">
    <location>
        <begin position="232"/>
        <end position="259"/>
    </location>
</feature>
<keyword evidence="2" id="KW-1003">Cell membrane</keyword>
<gene>
    <name evidence="8" type="ORF">G5B36_02000</name>
    <name evidence="7" type="ORF">L0N08_06585</name>
</gene>
<dbReference type="Proteomes" id="UP001299608">
    <property type="component" value="Unassembled WGS sequence"/>
</dbReference>
<sequence>MLSILLGTITMAAALRLAVPLILSSIGGCFGDRTGIFNIALESFMLCAAFFATLGTYYSGNPYTGVFCGILAGLACSVLFGILVFHLGSSGMVVSIAMNLGMDAFTSFLLLNIFGKRGSFMDPRLVSLPSVKLPVISRIPYIGEVLGTHNAVVYFTLLAIAGTWIAMYKTPFGLRLRSVGINEKAAQTTGTNVLRYKWYSVLITGFFVGIAGAVLPLGGTSIFTENMSAGRGFLAVAAIMIAKGNPVLAAVYSFMFAYAQALAASMQNFGIPSQIVLALPYFMTIAVLLVSGIRGRVKKGAVETA</sequence>
<dbReference type="EMBL" id="JAAITT010000002">
    <property type="protein sequence ID" value="NSJ47479.1"/>
    <property type="molecule type" value="Genomic_DNA"/>
</dbReference>
<name>A0AAW5BLF7_9FIRM</name>
<dbReference type="Pfam" id="PF02653">
    <property type="entry name" value="BPD_transp_2"/>
    <property type="match status" value="1"/>
</dbReference>
<keyword evidence="3 6" id="KW-0812">Transmembrane</keyword>
<feature type="transmembrane region" description="Helical" evidence="6">
    <location>
        <begin position="198"/>
        <end position="220"/>
    </location>
</feature>
<accession>A0AAW5BLF7</accession>
<organism evidence="7 10">
    <name type="scientific">Enterocloster aldenensis</name>
    <dbReference type="NCBI Taxonomy" id="358742"/>
    <lineage>
        <taxon>Bacteria</taxon>
        <taxon>Bacillati</taxon>
        <taxon>Bacillota</taxon>
        <taxon>Clostridia</taxon>
        <taxon>Lachnospirales</taxon>
        <taxon>Lachnospiraceae</taxon>
        <taxon>Enterocloster</taxon>
    </lineage>
</organism>
<keyword evidence="9" id="KW-1185">Reference proteome</keyword>
<protein>
    <submittedName>
        <fullName evidence="7">ABC transporter permease</fullName>
    </submittedName>
</protein>
<reference evidence="8 9" key="1">
    <citation type="journal article" date="2020" name="Cell Host Microbe">
        <title>Functional and Genomic Variation between Human-Derived Isolates of Lachnospiraceae Reveals Inter- and Intra-Species Diversity.</title>
        <authorList>
            <person name="Sorbara M.T."/>
            <person name="Littmann E.R."/>
            <person name="Fontana E."/>
            <person name="Moody T.U."/>
            <person name="Kohout C.E."/>
            <person name="Gjonbalaj M."/>
            <person name="Eaton V."/>
            <person name="Seok R."/>
            <person name="Leiner I.M."/>
            <person name="Pamer E.G."/>
        </authorList>
    </citation>
    <scope>NUCLEOTIDE SEQUENCE [LARGE SCALE GENOMIC DNA]</scope>
    <source>
        <strain evidence="8 9">MSK.1.17</strain>
    </source>
</reference>
<evidence type="ECO:0000313" key="7">
    <source>
        <dbReference type="EMBL" id="MCG4745070.1"/>
    </source>
</evidence>
<dbReference type="CDD" id="cd06580">
    <property type="entry name" value="TM_PBP1_transp_TpRbsC_like"/>
    <property type="match status" value="1"/>
</dbReference>
<dbReference type="EMBL" id="JAKNGE010000006">
    <property type="protein sequence ID" value="MCG4745070.1"/>
    <property type="molecule type" value="Genomic_DNA"/>
</dbReference>
<evidence type="ECO:0000256" key="6">
    <source>
        <dbReference type="SAM" id="Phobius"/>
    </source>
</evidence>
<evidence type="ECO:0000313" key="10">
    <source>
        <dbReference type="Proteomes" id="UP001299608"/>
    </source>
</evidence>
<feature type="transmembrane region" description="Helical" evidence="6">
    <location>
        <begin position="36"/>
        <end position="58"/>
    </location>
</feature>
<dbReference type="InterPro" id="IPR001851">
    <property type="entry name" value="ABC_transp_permease"/>
</dbReference>
<feature type="transmembrane region" description="Helical" evidence="6">
    <location>
        <begin position="151"/>
        <end position="168"/>
    </location>
</feature>
<feature type="transmembrane region" description="Helical" evidence="6">
    <location>
        <begin position="93"/>
        <end position="114"/>
    </location>
</feature>
<evidence type="ECO:0000256" key="2">
    <source>
        <dbReference type="ARBA" id="ARBA00022475"/>
    </source>
</evidence>
<reference evidence="8" key="2">
    <citation type="submission" date="2020-02" db="EMBL/GenBank/DDBJ databases">
        <authorList>
            <person name="Littmann E."/>
            <person name="Sorbara M."/>
        </authorList>
    </citation>
    <scope>NUCLEOTIDE SEQUENCE</scope>
    <source>
        <strain evidence="8">MSK.1.17</strain>
    </source>
</reference>
<evidence type="ECO:0000256" key="5">
    <source>
        <dbReference type="ARBA" id="ARBA00023136"/>
    </source>
</evidence>
<dbReference type="RefSeq" id="WP_165640794.1">
    <property type="nucleotide sequence ID" value="NZ_JAAITT010000002.1"/>
</dbReference>
<dbReference type="GO" id="GO:0022857">
    <property type="term" value="F:transmembrane transporter activity"/>
    <property type="evidence" value="ECO:0007669"/>
    <property type="project" value="InterPro"/>
</dbReference>
<reference evidence="7" key="3">
    <citation type="submission" date="2022-01" db="EMBL/GenBank/DDBJ databases">
        <title>Collection of gut derived symbiotic bacterial strains cultured from healthy donors.</title>
        <authorList>
            <person name="Lin H."/>
            <person name="Kohout C."/>
            <person name="Waligurski E."/>
            <person name="Pamer E.G."/>
        </authorList>
    </citation>
    <scope>NUCLEOTIDE SEQUENCE</scope>
    <source>
        <strain evidence="7">DFI.6.55</strain>
    </source>
</reference>
<evidence type="ECO:0000313" key="8">
    <source>
        <dbReference type="EMBL" id="NSJ47479.1"/>
    </source>
</evidence>
<keyword evidence="4 6" id="KW-1133">Transmembrane helix</keyword>
<evidence type="ECO:0000256" key="4">
    <source>
        <dbReference type="ARBA" id="ARBA00022989"/>
    </source>
</evidence>
<dbReference type="GO" id="GO:0005886">
    <property type="term" value="C:plasma membrane"/>
    <property type="evidence" value="ECO:0007669"/>
    <property type="project" value="UniProtKB-SubCell"/>
</dbReference>
<feature type="transmembrane region" description="Helical" evidence="6">
    <location>
        <begin position="65"/>
        <end position="87"/>
    </location>
</feature>
<feature type="transmembrane region" description="Helical" evidence="6">
    <location>
        <begin position="271"/>
        <end position="290"/>
    </location>
</feature>
<keyword evidence="5 6" id="KW-0472">Membrane</keyword>